<dbReference type="InterPro" id="IPR005693">
    <property type="entry name" value="Mce"/>
</dbReference>
<reference evidence="3" key="1">
    <citation type="submission" date="2016-10" db="EMBL/GenBank/DDBJ databases">
        <authorList>
            <person name="Varghese N."/>
            <person name="Submissions S."/>
        </authorList>
    </citation>
    <scope>NUCLEOTIDE SEQUENCE [LARGE SCALE GENOMIC DNA]</scope>
    <source>
        <strain evidence="3">CGMCC 4.3530</strain>
    </source>
</reference>
<dbReference type="PANTHER" id="PTHR33371:SF4">
    <property type="entry name" value="INTERMEMBRANE PHOSPHOLIPID TRANSPORT SYSTEM BINDING PROTEIN MLAD"/>
    <property type="match status" value="1"/>
</dbReference>
<dbReference type="EMBL" id="FNOK01000046">
    <property type="protein sequence ID" value="SDZ09053.1"/>
    <property type="molecule type" value="Genomic_DNA"/>
</dbReference>
<organism evidence="2 3">
    <name type="scientific">Saccharopolyspora shandongensis</name>
    <dbReference type="NCBI Taxonomy" id="418495"/>
    <lineage>
        <taxon>Bacteria</taxon>
        <taxon>Bacillati</taxon>
        <taxon>Actinomycetota</taxon>
        <taxon>Actinomycetes</taxon>
        <taxon>Pseudonocardiales</taxon>
        <taxon>Pseudonocardiaceae</taxon>
        <taxon>Saccharopolyspora</taxon>
    </lineage>
</organism>
<evidence type="ECO:0000313" key="3">
    <source>
        <dbReference type="Proteomes" id="UP000199529"/>
    </source>
</evidence>
<dbReference type="Pfam" id="PF02470">
    <property type="entry name" value="MlaD"/>
    <property type="match status" value="1"/>
</dbReference>
<dbReference type="PANTHER" id="PTHR33371">
    <property type="entry name" value="INTERMEMBRANE PHOSPHOLIPID TRANSPORT SYSTEM BINDING PROTEIN MLAD-RELATED"/>
    <property type="match status" value="1"/>
</dbReference>
<dbReference type="OrthoDB" id="4516955at2"/>
<name>A0A1H3Q730_9PSEU</name>
<evidence type="ECO:0000259" key="1">
    <source>
        <dbReference type="Pfam" id="PF02470"/>
    </source>
</evidence>
<gene>
    <name evidence="2" type="ORF">SAMN05216215_104611</name>
</gene>
<feature type="domain" description="Mce/MlaD" evidence="1">
    <location>
        <begin position="31"/>
        <end position="103"/>
    </location>
</feature>
<dbReference type="InterPro" id="IPR052336">
    <property type="entry name" value="MlaD_Phospholipid_Transporter"/>
</dbReference>
<dbReference type="NCBIfam" id="TIGR00996">
    <property type="entry name" value="Mtu_fam_mce"/>
    <property type="match status" value="1"/>
</dbReference>
<protein>
    <submittedName>
        <fullName evidence="2">Phospholipid/cholesterol/gamma-HCH transport system substrate-binding protein</fullName>
    </submittedName>
</protein>
<dbReference type="RefSeq" id="WP_093274170.1">
    <property type="nucleotide sequence ID" value="NZ_FNOK01000046.1"/>
</dbReference>
<dbReference type="STRING" id="418495.SAMN05216215_104611"/>
<dbReference type="AlphaFoldDB" id="A0A1H3Q730"/>
<sequence length="357" mass="37498">MSRRTLIACVVLVALITGGWFGVLAPRADLEISADFALADGIFPGNRVAILGVEVGRVESVQPQGATVRVRMSMPADIALPADARAYIMSPAIISDRYVELGPAYTGGPRLADGAVIPVERTRSPIRFDQLAKSLDALLSAVGPSGGDPGVLDRLLRSSAAALDGQGPQIRDAITNVSRASEVLAGGSGDLGALLENLDRLVQVLVQHRGTVESLAASTAQAGADFQAQQQEIGDAIGKLSNVLVAVDGLLRRHGEQLGGDVGRLAQLTGTLAARQQELAETLDTMPLAMDNFDRAITEDERLRLRLNISANLSQFDTTAQLCRRLPLPLCTGAGITNPVPFPPDVEPLRALLGGGR</sequence>
<evidence type="ECO:0000313" key="2">
    <source>
        <dbReference type="EMBL" id="SDZ09053.1"/>
    </source>
</evidence>
<dbReference type="InterPro" id="IPR003399">
    <property type="entry name" value="Mce/MlaD"/>
</dbReference>
<accession>A0A1H3Q730</accession>
<proteinExistence type="predicted"/>
<dbReference type="Proteomes" id="UP000199529">
    <property type="component" value="Unassembled WGS sequence"/>
</dbReference>
<dbReference type="GO" id="GO:0005576">
    <property type="term" value="C:extracellular region"/>
    <property type="evidence" value="ECO:0007669"/>
    <property type="project" value="TreeGrafter"/>
</dbReference>
<keyword evidence="3" id="KW-1185">Reference proteome</keyword>